<protein>
    <recommendedName>
        <fullName evidence="3">Aminopeptidase N-like N-terminal domain-containing protein</fullName>
    </recommendedName>
</protein>
<reference evidence="4 5" key="1">
    <citation type="submission" date="2023-02" db="EMBL/GenBank/DDBJ databases">
        <title>LHISI_Scaffold_Assembly.</title>
        <authorList>
            <person name="Stuart O.P."/>
            <person name="Cleave R."/>
            <person name="Magrath M.J.L."/>
            <person name="Mikheyev A.S."/>
        </authorList>
    </citation>
    <scope>NUCLEOTIDE SEQUENCE [LARGE SCALE GENOMIC DNA]</scope>
    <source>
        <strain evidence="4">Daus_M_001</strain>
        <tissue evidence="4">Leg muscle</tissue>
    </source>
</reference>
<proteinExistence type="predicted"/>
<feature type="region of interest" description="Disordered" evidence="1">
    <location>
        <begin position="47"/>
        <end position="69"/>
    </location>
</feature>
<dbReference type="InterPro" id="IPR045357">
    <property type="entry name" value="Aminopeptidase_N-like_N"/>
</dbReference>
<feature type="compositionally biased region" description="Low complexity" evidence="1">
    <location>
        <begin position="357"/>
        <end position="369"/>
    </location>
</feature>
<feature type="region of interest" description="Disordered" evidence="1">
    <location>
        <begin position="860"/>
        <end position="890"/>
    </location>
</feature>
<feature type="region of interest" description="Disordered" evidence="1">
    <location>
        <begin position="415"/>
        <end position="443"/>
    </location>
</feature>
<organism evidence="4 5">
    <name type="scientific">Dryococelus australis</name>
    <dbReference type="NCBI Taxonomy" id="614101"/>
    <lineage>
        <taxon>Eukaryota</taxon>
        <taxon>Metazoa</taxon>
        <taxon>Ecdysozoa</taxon>
        <taxon>Arthropoda</taxon>
        <taxon>Hexapoda</taxon>
        <taxon>Insecta</taxon>
        <taxon>Pterygota</taxon>
        <taxon>Neoptera</taxon>
        <taxon>Polyneoptera</taxon>
        <taxon>Phasmatodea</taxon>
        <taxon>Verophasmatodea</taxon>
        <taxon>Anareolatae</taxon>
        <taxon>Phasmatidae</taxon>
        <taxon>Eurycanthinae</taxon>
        <taxon>Dryococelus</taxon>
    </lineage>
</organism>
<dbReference type="SUPFAM" id="SSF63737">
    <property type="entry name" value="Leukotriene A4 hydrolase N-terminal domain"/>
    <property type="match status" value="2"/>
</dbReference>
<evidence type="ECO:0000259" key="3">
    <source>
        <dbReference type="Pfam" id="PF17900"/>
    </source>
</evidence>
<feature type="compositionally biased region" description="Basic residues" evidence="1">
    <location>
        <begin position="868"/>
        <end position="877"/>
    </location>
</feature>
<gene>
    <name evidence="4" type="ORF">PR048_029597</name>
</gene>
<dbReference type="PANTHER" id="PTHR11533:SF294">
    <property type="entry name" value="THYROTROPIN-RELEASING HORMONE-DEGRADING ECTOENZYME"/>
    <property type="match status" value="1"/>
</dbReference>
<feature type="compositionally biased region" description="Polar residues" evidence="1">
    <location>
        <begin position="374"/>
        <end position="383"/>
    </location>
</feature>
<sequence>MSGHGDWLCAASEIGLPHLYSMTPDSSDDLIPGYHCPHQRLTNTAATGRAEPGSDMSDGQGAVDEPPEEHRRSWRLKKCFICLLLAIVCIASAALALTSAHYFWPSLLGQTDKVSTSVPRCLARPTRSVLLALAARTDRQGQYFCPWLIGQTDKVSTSGPRCLARPTRSVLLSLVAWPDRQGQYFWPSLLGQTDKKNASCLYSAANSSSMFSRTRLSRNSSEHLLTSTIRTFPTNLKPKHYRITLKPFIYEARFEGHVAITVLCTELTSEVVLQVKNLDIAAASVGVSILVEKSHSSSTVATIAAAPSSNPSVRLNFTTTASEDESATHVTAIPVTTLLPAVSQGTVIPKISSEPQTTTASAPTTLNTARPVSDAQNISTTQHSTEKIPNKTTISAMLTPAIPKTPDLRQQVRNENATGKTYNNATKQRPINTSQDDGSGAQHPVNAAQVADNEIRHSEDSATHLPDNATQHGVDATKNSDNATRQIDNATKLFENSTQRPANETSKPSDATQSAESTVRNLDNATEHEGDPARRKRSVDWRKIEDAFLTKTWEEDVNLDNSVLVPLDVLQQKEDPAAGRYVIAVKPELEPGMYYTINISYSGAMGDAGTGFYRINYTDATDGTSSASTSRDKKTAVRAVPPASVEEFRVEVPDMIDVKHVYTEVDFAIGPQFIRHALDNSETIADLQGNKWIAAADLQPGHAQEVFPCFEEPNVTSTFEINVAVKENMSCLSNMPEIPRNHNGKKDKSEWQTCSFNSTPSIPTILVSVIVWNQDFKMVTVAGEKGSATLSFLARRKLWSQTGYGLSLTSKIQHFLCSFLQDSLSISKLDIAVLPGRATKTSGKWGLLVFRSETGLLTNSQCGGRAGHPPRRRRRGAIPRPSGCGSATQPLSYEGRATYNSHLENFRLRVVQSSPLDVTDLDFGFRTTLQLAAGTVKRSKMESDFLYSPRYSTKRETISKLVARELCFSWLTSRAPMNRGVDLWFRQLFGNYLAFLVADNNSPALCGGCGQLRVLLHASQSVNTVSVAMKVEPSYQIMDKFVVDVLHPLLQADTYPSAQPAIYNATAASHTNKLFNYSALWKGENLQRHKHSKESLHNYGLMIPGIVVLQDTLVEKQFCAWRINWFPPFFGTAVGERLDCSPPTKKNRVQYPAKYIPDFRKWESCLTMPLVGGFSQGYPLMMAYRKSTRCNIDDVWTAFDTELRKQNETTNGLPANMTIKQILDNWMGQTGYPILHVTRNNVTGSICIKQTIATAPMVVESRIWEPMRAKLVECGGTTECKGGGDGRSARKPSDERQSPGTIPTCEHPGVTPREIKPSSPTWDALC</sequence>
<feature type="domain" description="Aminopeptidase N-like N-terminal" evidence="3">
    <location>
        <begin position="237"/>
        <end position="319"/>
    </location>
</feature>
<dbReference type="PANTHER" id="PTHR11533">
    <property type="entry name" value="PROTEASE M1 ZINC METALLOPROTEASE"/>
    <property type="match status" value="1"/>
</dbReference>
<feature type="transmembrane region" description="Helical" evidence="2">
    <location>
        <begin position="80"/>
        <end position="104"/>
    </location>
</feature>
<comment type="caution">
    <text evidence="4">The sequence shown here is derived from an EMBL/GenBank/DDBJ whole genome shotgun (WGS) entry which is preliminary data.</text>
</comment>
<dbReference type="Proteomes" id="UP001159363">
    <property type="component" value="Chromosome 12"/>
</dbReference>
<feature type="compositionally biased region" description="Polar residues" evidence="1">
    <location>
        <begin position="415"/>
        <end position="437"/>
    </location>
</feature>
<feature type="domain" description="Aminopeptidase N-like N-terminal" evidence="3">
    <location>
        <begin position="689"/>
        <end position="765"/>
    </location>
</feature>
<accession>A0ABQ9GDT9</accession>
<dbReference type="Gene3D" id="2.60.40.1730">
    <property type="entry name" value="tricorn interacting facor f3 domain"/>
    <property type="match status" value="2"/>
</dbReference>
<evidence type="ECO:0000256" key="1">
    <source>
        <dbReference type="SAM" id="MobiDB-lite"/>
    </source>
</evidence>
<dbReference type="Gene3D" id="1.10.390.10">
    <property type="entry name" value="Neutral Protease Domain 2"/>
    <property type="match status" value="1"/>
</dbReference>
<feature type="region of interest" description="Disordered" evidence="1">
    <location>
        <begin position="353"/>
        <end position="387"/>
    </location>
</feature>
<evidence type="ECO:0000256" key="2">
    <source>
        <dbReference type="SAM" id="Phobius"/>
    </source>
</evidence>
<feature type="compositionally biased region" description="Basic and acidic residues" evidence="1">
    <location>
        <begin position="525"/>
        <end position="538"/>
    </location>
</feature>
<feature type="compositionally biased region" description="Basic and acidic residues" evidence="1">
    <location>
        <begin position="1282"/>
        <end position="1297"/>
    </location>
</feature>
<dbReference type="InterPro" id="IPR027268">
    <property type="entry name" value="Peptidase_M4/M1_CTD_sf"/>
</dbReference>
<keyword evidence="2" id="KW-0472">Membrane</keyword>
<keyword evidence="2" id="KW-1133">Transmembrane helix</keyword>
<evidence type="ECO:0000313" key="4">
    <source>
        <dbReference type="EMBL" id="KAJ8870574.1"/>
    </source>
</evidence>
<feature type="region of interest" description="Disordered" evidence="1">
    <location>
        <begin position="1280"/>
        <end position="1326"/>
    </location>
</feature>
<dbReference type="InterPro" id="IPR042097">
    <property type="entry name" value="Aminopeptidase_N-like_N_sf"/>
</dbReference>
<feature type="region of interest" description="Disordered" evidence="1">
    <location>
        <begin position="462"/>
        <end position="538"/>
    </location>
</feature>
<keyword evidence="2" id="KW-0812">Transmembrane</keyword>
<dbReference type="InterPro" id="IPR050344">
    <property type="entry name" value="Peptidase_M1_aminopeptidases"/>
</dbReference>
<keyword evidence="5" id="KW-1185">Reference proteome</keyword>
<name>A0ABQ9GDT9_9NEOP</name>
<evidence type="ECO:0000313" key="5">
    <source>
        <dbReference type="Proteomes" id="UP001159363"/>
    </source>
</evidence>
<dbReference type="Pfam" id="PF17900">
    <property type="entry name" value="Peptidase_M1_N"/>
    <property type="match status" value="2"/>
</dbReference>
<feature type="compositionally biased region" description="Polar residues" evidence="1">
    <location>
        <begin position="477"/>
        <end position="524"/>
    </location>
</feature>
<dbReference type="EMBL" id="JARBHB010000013">
    <property type="protein sequence ID" value="KAJ8870574.1"/>
    <property type="molecule type" value="Genomic_DNA"/>
</dbReference>